<evidence type="ECO:0000313" key="2">
    <source>
        <dbReference type="EMBL" id="MBU3865550.1"/>
    </source>
</evidence>
<organism evidence="2 3">
    <name type="scientific">Streptomyces niphimycinicus</name>
    <dbReference type="NCBI Taxonomy" id="2842201"/>
    <lineage>
        <taxon>Bacteria</taxon>
        <taxon>Bacillati</taxon>
        <taxon>Actinomycetota</taxon>
        <taxon>Actinomycetes</taxon>
        <taxon>Kitasatosporales</taxon>
        <taxon>Streptomycetaceae</taxon>
        <taxon>Streptomyces</taxon>
    </lineage>
</organism>
<proteinExistence type="predicted"/>
<evidence type="ECO:0000313" key="3">
    <source>
        <dbReference type="Proteomes" id="UP000720508"/>
    </source>
</evidence>
<keyword evidence="1" id="KW-0812">Transmembrane</keyword>
<sequence>METTIVAVAGTLLGAIVAGGMQHLVSLSARRDRDRQTRTDAVARLLGNAADHRREQYLKHVARRGGQTDTHETRRVRYEARTAMTKALASVQLSGANEDLVALAADLVTASTALGDAPSEDRAAVDTAGDTARRAHAALLDAAVRTL</sequence>
<reference evidence="2 3" key="1">
    <citation type="submission" date="2021-06" db="EMBL/GenBank/DDBJ databases">
        <authorList>
            <person name="Pan X."/>
        </authorList>
    </citation>
    <scope>NUCLEOTIDE SEQUENCE [LARGE SCALE GENOMIC DNA]</scope>
    <source>
        <strain evidence="2 3">4503</strain>
    </source>
</reference>
<accession>A0ABS6CF45</accession>
<keyword evidence="1" id="KW-1133">Transmembrane helix</keyword>
<protein>
    <recommendedName>
        <fullName evidence="4">Protein kilB</fullName>
    </recommendedName>
</protein>
<feature type="transmembrane region" description="Helical" evidence="1">
    <location>
        <begin position="6"/>
        <end position="25"/>
    </location>
</feature>
<dbReference type="Proteomes" id="UP000720508">
    <property type="component" value="Unassembled WGS sequence"/>
</dbReference>
<keyword evidence="3" id="KW-1185">Reference proteome</keyword>
<evidence type="ECO:0008006" key="4">
    <source>
        <dbReference type="Google" id="ProtNLM"/>
    </source>
</evidence>
<dbReference type="RefSeq" id="WP_216342616.1">
    <property type="nucleotide sequence ID" value="NZ_JAHLEM010000162.1"/>
</dbReference>
<gene>
    <name evidence="2" type="ORF">KN815_16130</name>
</gene>
<evidence type="ECO:0000256" key="1">
    <source>
        <dbReference type="SAM" id="Phobius"/>
    </source>
</evidence>
<name>A0ABS6CF45_9ACTN</name>
<keyword evidence="1" id="KW-0472">Membrane</keyword>
<comment type="caution">
    <text evidence="2">The sequence shown here is derived from an EMBL/GenBank/DDBJ whole genome shotgun (WGS) entry which is preliminary data.</text>
</comment>
<dbReference type="EMBL" id="JAHLEM010000162">
    <property type="protein sequence ID" value="MBU3865550.1"/>
    <property type="molecule type" value="Genomic_DNA"/>
</dbReference>